<evidence type="ECO:0000256" key="1">
    <source>
        <dbReference type="ARBA" id="ARBA00005594"/>
    </source>
</evidence>
<evidence type="ECO:0000256" key="10">
    <source>
        <dbReference type="RuleBase" id="RU363035"/>
    </source>
</evidence>
<dbReference type="InterPro" id="IPR015413">
    <property type="entry name" value="Methionyl/Leucyl_tRNA_Synth"/>
</dbReference>
<feature type="short sequence motif" description="'HIGH' region" evidence="9">
    <location>
        <begin position="42"/>
        <end position="52"/>
    </location>
</feature>
<dbReference type="InterPro" id="IPR002300">
    <property type="entry name" value="aa-tRNA-synth_Ia"/>
</dbReference>
<keyword evidence="7 9" id="KW-0030">Aminoacyl-tRNA synthetase</keyword>
<dbReference type="Pfam" id="PF08264">
    <property type="entry name" value="Anticodon_1"/>
    <property type="match status" value="1"/>
</dbReference>
<dbReference type="InterPro" id="IPR009008">
    <property type="entry name" value="Val/Leu/Ile-tRNA-synth_edit"/>
</dbReference>
<dbReference type="PANTHER" id="PTHR43740:SF2">
    <property type="entry name" value="LEUCINE--TRNA LIGASE, MITOCHONDRIAL"/>
    <property type="match status" value="1"/>
</dbReference>
<dbReference type="HAMAP" id="MF_00049_B">
    <property type="entry name" value="Leu_tRNA_synth_B"/>
    <property type="match status" value="1"/>
</dbReference>
<dbReference type="Pfam" id="PF00133">
    <property type="entry name" value="tRNA-synt_1"/>
    <property type="match status" value="2"/>
</dbReference>
<dbReference type="SUPFAM" id="SSF47323">
    <property type="entry name" value="Anticodon-binding domain of a subclass of class I aminoacyl-tRNA synthetases"/>
    <property type="match status" value="1"/>
</dbReference>
<evidence type="ECO:0000259" key="12">
    <source>
        <dbReference type="Pfam" id="PF08264"/>
    </source>
</evidence>
<evidence type="ECO:0000256" key="2">
    <source>
        <dbReference type="ARBA" id="ARBA00022490"/>
    </source>
</evidence>
<dbReference type="GO" id="GO:0004823">
    <property type="term" value="F:leucine-tRNA ligase activity"/>
    <property type="evidence" value="ECO:0007669"/>
    <property type="project" value="UniProtKB-UniRule"/>
</dbReference>
<dbReference type="InterPro" id="IPR001412">
    <property type="entry name" value="aa-tRNA-synth_I_CS"/>
</dbReference>
<dbReference type="PROSITE" id="PS00178">
    <property type="entry name" value="AA_TRNA_LIGASE_I"/>
    <property type="match status" value="1"/>
</dbReference>
<dbReference type="InterPro" id="IPR014729">
    <property type="entry name" value="Rossmann-like_a/b/a_fold"/>
</dbReference>
<feature type="domain" description="Methionyl/Valyl/Leucyl/Isoleucyl-tRNA synthetase anticodon-binding" evidence="12">
    <location>
        <begin position="687"/>
        <end position="809"/>
    </location>
</feature>
<keyword evidence="6 9" id="KW-0648">Protein biosynthesis</keyword>
<keyword evidence="5 9" id="KW-0067">ATP-binding</keyword>
<accession>A0A953JCV3</accession>
<feature type="domain" description="Aminoacyl-tRNA synthetase class Ia" evidence="11">
    <location>
        <begin position="410"/>
        <end position="567"/>
    </location>
</feature>
<evidence type="ECO:0000256" key="3">
    <source>
        <dbReference type="ARBA" id="ARBA00022598"/>
    </source>
</evidence>
<comment type="catalytic activity">
    <reaction evidence="8 9">
        <text>tRNA(Leu) + L-leucine + ATP = L-leucyl-tRNA(Leu) + AMP + diphosphate</text>
        <dbReference type="Rhea" id="RHEA:11688"/>
        <dbReference type="Rhea" id="RHEA-COMP:9613"/>
        <dbReference type="Rhea" id="RHEA-COMP:9622"/>
        <dbReference type="ChEBI" id="CHEBI:30616"/>
        <dbReference type="ChEBI" id="CHEBI:33019"/>
        <dbReference type="ChEBI" id="CHEBI:57427"/>
        <dbReference type="ChEBI" id="CHEBI:78442"/>
        <dbReference type="ChEBI" id="CHEBI:78494"/>
        <dbReference type="ChEBI" id="CHEBI:456215"/>
        <dbReference type="EC" id="6.1.1.4"/>
    </reaction>
</comment>
<keyword evidence="3 9" id="KW-0436">Ligase</keyword>
<dbReference type="SUPFAM" id="SSF52374">
    <property type="entry name" value="Nucleotidylyl transferase"/>
    <property type="match status" value="1"/>
</dbReference>
<gene>
    <name evidence="9 15" type="primary">leuS</name>
    <name evidence="15" type="ORF">K8I29_04445</name>
</gene>
<feature type="domain" description="Leucyl-tRNA synthetase editing" evidence="14">
    <location>
        <begin position="221"/>
        <end position="396"/>
    </location>
</feature>
<evidence type="ECO:0000256" key="5">
    <source>
        <dbReference type="ARBA" id="ARBA00022840"/>
    </source>
</evidence>
<dbReference type="EC" id="6.1.1.4" evidence="9"/>
<sequence length="846" mass="96314">MRERYDFNEIELKWQAFWAERGLNRTGIDTSREKFYCLEMFPYPSGKIHMGHVRNYAIGDVIARYKRMRGFNVLHPMGWDAFGMPAENAAIKHGLHPAQWTYENIGSMKKQLDRMGLSYDWDREVTTCSPGYYRWNQWFFLKLLEKDLAYKRSSFVNWCPSCATVLANEQVIDGGCWRCDTPVIQKELEQWFLRITRYAEELLRGCDELAGWPERVVAMQKNWIGKSEGAEVDFPVEGRGEKIRIFTTRPDTLFGVSFMCLAPTHPLAEGLVADKEGLAGIKAKYGKVEEKEGLFTGHYAVNPLNGERIPIYVANFVLMEYGTGAIMSVPAHDQRDFEFAKKYNLPVKVVIVPGEGGEREGHALESAYEGEGILVNSGPFNGLESGAAKERIIRHIEDSGPGKRMINYKLRDWGISRQRYWGTPIPVLYCERCGVVPVPEKDLPVVLPEDVHFTGKGGSPLQESEKFLRAVCPACGGQARRETDTMDTFVDSSWYFIRYCSRKDEDALDRKNISYWMPVDQYIGGIEHAVLHLLYSRFFTRVLRDLGITGYGEPFRNLLTQGMVCKETWRCPEHEWLFPEQVEDGKCALCGKIAEKGRVEKMSKSRKNVIDPDALIQRYGADTLRLFSLFAAPPERDLEWSDKGVEGAYRFLNRVWGIVYRYRDEVRGAGREEGEGLPPLSDQASRLLRKTHQTIRKVTEDVEREYHFNTAIASLMELVNELSAYTPQETEDRAVLRISLKNVLLLLAPFAPHLSEELWEALGEEGSIFGHPWPVGDEVLAREEEVELVVQVNGKLRAKLMVPAGLPDEEAQKRALGDPKIAEIIDGKQVKKVVVVKGRLVNVVVG</sequence>
<reference evidence="15" key="2">
    <citation type="submission" date="2021-08" db="EMBL/GenBank/DDBJ databases">
        <authorList>
            <person name="Dalcin Martins P."/>
        </authorList>
    </citation>
    <scope>NUCLEOTIDE SEQUENCE</scope>
    <source>
        <strain evidence="15">MAG_39</strain>
    </source>
</reference>
<dbReference type="InterPro" id="IPR009080">
    <property type="entry name" value="tRNAsynth_Ia_anticodon-bd"/>
</dbReference>
<dbReference type="GO" id="GO:0006429">
    <property type="term" value="P:leucyl-tRNA aminoacylation"/>
    <property type="evidence" value="ECO:0007669"/>
    <property type="project" value="UniProtKB-UniRule"/>
</dbReference>
<feature type="domain" description="Methionyl/Leucyl tRNA synthetase" evidence="13">
    <location>
        <begin position="41"/>
        <end position="180"/>
    </location>
</feature>
<evidence type="ECO:0000313" key="15">
    <source>
        <dbReference type="EMBL" id="MBZ0155451.1"/>
    </source>
</evidence>
<dbReference type="AlphaFoldDB" id="A0A953JCV3"/>
<comment type="caution">
    <text evidence="15">The sequence shown here is derived from an EMBL/GenBank/DDBJ whole genome shotgun (WGS) entry which is preliminary data.</text>
</comment>
<evidence type="ECO:0000256" key="7">
    <source>
        <dbReference type="ARBA" id="ARBA00023146"/>
    </source>
</evidence>
<dbReference type="SUPFAM" id="SSF50677">
    <property type="entry name" value="ValRS/IleRS/LeuRS editing domain"/>
    <property type="match status" value="1"/>
</dbReference>
<dbReference type="PRINTS" id="PR00985">
    <property type="entry name" value="TRNASYNTHLEU"/>
</dbReference>
<dbReference type="CDD" id="cd07958">
    <property type="entry name" value="Anticodon_Ia_Leu_BEm"/>
    <property type="match status" value="1"/>
</dbReference>
<evidence type="ECO:0000256" key="4">
    <source>
        <dbReference type="ARBA" id="ARBA00022741"/>
    </source>
</evidence>
<dbReference type="InterPro" id="IPR002302">
    <property type="entry name" value="Leu-tRNA-ligase"/>
</dbReference>
<comment type="similarity">
    <text evidence="1 9 10">Belongs to the class-I aminoacyl-tRNA synthetase family.</text>
</comment>
<keyword evidence="4 9" id="KW-0547">Nucleotide-binding</keyword>
<dbReference type="GO" id="GO:0002161">
    <property type="term" value="F:aminoacyl-tRNA deacylase activity"/>
    <property type="evidence" value="ECO:0007669"/>
    <property type="project" value="InterPro"/>
</dbReference>
<dbReference type="FunFam" id="1.10.730.10:FF:000011">
    <property type="entry name" value="Leucine--tRNA ligase chloroplastic/mitochondrial"/>
    <property type="match status" value="1"/>
</dbReference>
<evidence type="ECO:0000313" key="16">
    <source>
        <dbReference type="Proteomes" id="UP000705867"/>
    </source>
</evidence>
<evidence type="ECO:0000259" key="11">
    <source>
        <dbReference type="Pfam" id="PF00133"/>
    </source>
</evidence>
<dbReference type="FunFam" id="3.40.50.620:FF:000100">
    <property type="entry name" value="probable leucine--tRNA ligase, mitochondrial"/>
    <property type="match status" value="1"/>
</dbReference>
<dbReference type="Gene3D" id="1.10.730.10">
    <property type="entry name" value="Isoleucyl-tRNA Synthetase, Domain 1"/>
    <property type="match status" value="2"/>
</dbReference>
<dbReference type="GO" id="GO:0005524">
    <property type="term" value="F:ATP binding"/>
    <property type="evidence" value="ECO:0007669"/>
    <property type="project" value="UniProtKB-UniRule"/>
</dbReference>
<name>A0A953JCV3_9BACT</name>
<evidence type="ECO:0000259" key="13">
    <source>
        <dbReference type="Pfam" id="PF09334"/>
    </source>
</evidence>
<dbReference type="FunFam" id="3.40.50.620:FF:000003">
    <property type="entry name" value="Leucine--tRNA ligase"/>
    <property type="match status" value="1"/>
</dbReference>
<feature type="domain" description="Aminoacyl-tRNA synthetase class Ia" evidence="11">
    <location>
        <begin position="595"/>
        <end position="641"/>
    </location>
</feature>
<dbReference type="Pfam" id="PF09334">
    <property type="entry name" value="tRNA-synt_1g"/>
    <property type="match status" value="1"/>
</dbReference>
<keyword evidence="2 9" id="KW-0963">Cytoplasm</keyword>
<evidence type="ECO:0000256" key="9">
    <source>
        <dbReference type="HAMAP-Rule" id="MF_00049"/>
    </source>
</evidence>
<dbReference type="InterPro" id="IPR013155">
    <property type="entry name" value="M/V/L/I-tRNA-synth_anticd-bd"/>
</dbReference>
<dbReference type="CDD" id="cd00812">
    <property type="entry name" value="LeuRS_core"/>
    <property type="match status" value="1"/>
</dbReference>
<comment type="subcellular location">
    <subcellularLocation>
        <location evidence="9">Cytoplasm</location>
    </subcellularLocation>
</comment>
<dbReference type="EMBL" id="JAIOIV010000033">
    <property type="protein sequence ID" value="MBZ0155451.1"/>
    <property type="molecule type" value="Genomic_DNA"/>
</dbReference>
<dbReference type="InterPro" id="IPR025709">
    <property type="entry name" value="Leu_tRNA-synth_edit"/>
</dbReference>
<reference evidence="15" key="1">
    <citation type="journal article" date="2021" name="bioRxiv">
        <title>Unraveling nitrogen, sulfur and carbon metabolic pathways and microbial community transcriptional responses to substrate deprivation and toxicity stresses in a bioreactor mimicking anoxic brackish coastal sediment conditions.</title>
        <authorList>
            <person name="Martins P.D."/>
            <person name="Echeveste M.J."/>
            <person name="Arshad A."/>
            <person name="Kurth J."/>
            <person name="Ouboter H."/>
            <person name="Jetten M.S.M."/>
            <person name="Welte C.U."/>
        </authorList>
    </citation>
    <scope>NUCLEOTIDE SEQUENCE</scope>
    <source>
        <strain evidence="15">MAG_39</strain>
    </source>
</reference>
<proteinExistence type="inferred from homology"/>
<organism evidence="15 16">
    <name type="scientific">Candidatus Nitrobium versatile</name>
    <dbReference type="NCBI Taxonomy" id="2884831"/>
    <lineage>
        <taxon>Bacteria</taxon>
        <taxon>Pseudomonadati</taxon>
        <taxon>Nitrospirota</taxon>
        <taxon>Nitrospiria</taxon>
        <taxon>Nitrospirales</taxon>
        <taxon>Nitrospiraceae</taxon>
        <taxon>Candidatus Nitrobium</taxon>
    </lineage>
</organism>
<dbReference type="Proteomes" id="UP000705867">
    <property type="component" value="Unassembled WGS sequence"/>
</dbReference>
<feature type="short sequence motif" description="'KMSKS' region" evidence="9">
    <location>
        <begin position="601"/>
        <end position="605"/>
    </location>
</feature>
<dbReference type="Gene3D" id="3.40.50.620">
    <property type="entry name" value="HUPs"/>
    <property type="match status" value="2"/>
</dbReference>
<dbReference type="NCBIfam" id="TIGR00396">
    <property type="entry name" value="leuS_bact"/>
    <property type="match status" value="1"/>
</dbReference>
<evidence type="ECO:0000256" key="8">
    <source>
        <dbReference type="ARBA" id="ARBA00047469"/>
    </source>
</evidence>
<dbReference type="PANTHER" id="PTHR43740">
    <property type="entry name" value="LEUCYL-TRNA SYNTHETASE"/>
    <property type="match status" value="1"/>
</dbReference>
<evidence type="ECO:0000259" key="14">
    <source>
        <dbReference type="Pfam" id="PF13603"/>
    </source>
</evidence>
<evidence type="ECO:0000256" key="6">
    <source>
        <dbReference type="ARBA" id="ARBA00022917"/>
    </source>
</evidence>
<dbReference type="Pfam" id="PF13603">
    <property type="entry name" value="tRNA-synt_1_2"/>
    <property type="match status" value="1"/>
</dbReference>
<feature type="binding site" evidence="9">
    <location>
        <position position="604"/>
    </location>
    <ligand>
        <name>ATP</name>
        <dbReference type="ChEBI" id="CHEBI:30616"/>
    </ligand>
</feature>
<protein>
    <recommendedName>
        <fullName evidence="9">Leucine--tRNA ligase</fullName>
        <ecNumber evidence="9">6.1.1.4</ecNumber>
    </recommendedName>
    <alternativeName>
        <fullName evidence="9">Leucyl-tRNA synthetase</fullName>
        <shortName evidence="9">LeuRS</shortName>
    </alternativeName>
</protein>
<dbReference type="GO" id="GO:0005829">
    <property type="term" value="C:cytosol"/>
    <property type="evidence" value="ECO:0007669"/>
    <property type="project" value="TreeGrafter"/>
</dbReference>